<dbReference type="AlphaFoldDB" id="A0A1G7JQ17"/>
<dbReference type="GO" id="GO:0046872">
    <property type="term" value="F:metal ion binding"/>
    <property type="evidence" value="ECO:0007669"/>
    <property type="project" value="UniProtKB-KW"/>
</dbReference>
<dbReference type="Pfam" id="PF00355">
    <property type="entry name" value="Rieske"/>
    <property type="match status" value="1"/>
</dbReference>
<keyword evidence="6" id="KW-1185">Reference proteome</keyword>
<keyword evidence="2" id="KW-0479">Metal-binding</keyword>
<organism evidence="5 6">
    <name type="scientific">Cellulophaga baltica</name>
    <dbReference type="NCBI Taxonomy" id="76594"/>
    <lineage>
        <taxon>Bacteria</taxon>
        <taxon>Pseudomonadati</taxon>
        <taxon>Bacteroidota</taxon>
        <taxon>Flavobacteriia</taxon>
        <taxon>Flavobacteriales</taxon>
        <taxon>Flavobacteriaceae</taxon>
        <taxon>Cellulophaga</taxon>
    </lineage>
</organism>
<dbReference type="PROSITE" id="PS51257">
    <property type="entry name" value="PROKAR_LIPOPROTEIN"/>
    <property type="match status" value="1"/>
</dbReference>
<evidence type="ECO:0000256" key="2">
    <source>
        <dbReference type="ARBA" id="ARBA00022723"/>
    </source>
</evidence>
<dbReference type="PROSITE" id="PS51296">
    <property type="entry name" value="RIESKE"/>
    <property type="match status" value="1"/>
</dbReference>
<dbReference type="Gene3D" id="2.102.10.10">
    <property type="entry name" value="Rieske [2Fe-2S] iron-sulphur domain"/>
    <property type="match status" value="1"/>
</dbReference>
<keyword evidence="4" id="KW-0411">Iron-sulfur</keyword>
<dbReference type="GO" id="GO:0051537">
    <property type="term" value="F:2 iron, 2 sulfur cluster binding"/>
    <property type="evidence" value="ECO:0007669"/>
    <property type="project" value="UniProtKB-KW"/>
</dbReference>
<dbReference type="RefSeq" id="WP_024479587.1">
    <property type="nucleotide sequence ID" value="NZ_CANLPS010000006.1"/>
</dbReference>
<dbReference type="GO" id="GO:0051213">
    <property type="term" value="F:dioxygenase activity"/>
    <property type="evidence" value="ECO:0007669"/>
    <property type="project" value="UniProtKB-KW"/>
</dbReference>
<accession>A0A1G7JQ17</accession>
<keyword evidence="3" id="KW-0408">Iron</keyword>
<evidence type="ECO:0000313" key="6">
    <source>
        <dbReference type="Proteomes" id="UP000182114"/>
    </source>
</evidence>
<proteinExistence type="predicted"/>
<dbReference type="eggNOG" id="COG2146">
    <property type="taxonomic scope" value="Bacteria"/>
</dbReference>
<reference evidence="6" key="1">
    <citation type="submission" date="2016-10" db="EMBL/GenBank/DDBJ databases">
        <authorList>
            <person name="Varghese N."/>
            <person name="Submissions S."/>
        </authorList>
    </citation>
    <scope>NUCLEOTIDE SEQUENCE [LARGE SCALE GENOMIC DNA]</scope>
    <source>
        <strain evidence="6">DSM 24729</strain>
    </source>
</reference>
<evidence type="ECO:0000313" key="5">
    <source>
        <dbReference type="EMBL" id="SDF26961.1"/>
    </source>
</evidence>
<protein>
    <submittedName>
        <fullName evidence="5">Ferredoxin subunit of nitrite reductase or a ring-hydroxylating dioxygenase</fullName>
    </submittedName>
</protein>
<keyword evidence="5" id="KW-0560">Oxidoreductase</keyword>
<dbReference type="InterPro" id="IPR036922">
    <property type="entry name" value="Rieske_2Fe-2S_sf"/>
</dbReference>
<evidence type="ECO:0000256" key="1">
    <source>
        <dbReference type="ARBA" id="ARBA00022714"/>
    </source>
</evidence>
<dbReference type="InterPro" id="IPR017941">
    <property type="entry name" value="Rieske_2Fe-2S"/>
</dbReference>
<dbReference type="GeneID" id="78062869"/>
<keyword evidence="5" id="KW-0223">Dioxygenase</keyword>
<evidence type="ECO:0000256" key="4">
    <source>
        <dbReference type="ARBA" id="ARBA00023014"/>
    </source>
</evidence>
<dbReference type="EMBL" id="FNBD01000010">
    <property type="protein sequence ID" value="SDF26961.1"/>
    <property type="molecule type" value="Genomic_DNA"/>
</dbReference>
<gene>
    <name evidence="5" type="ORF">SAMN04487992_11047</name>
</gene>
<dbReference type="Proteomes" id="UP000182114">
    <property type="component" value="Unassembled WGS sequence"/>
</dbReference>
<keyword evidence="1" id="KW-0001">2Fe-2S</keyword>
<name>A0A1G7JQ17_9FLAO</name>
<dbReference type="SUPFAM" id="SSF50022">
    <property type="entry name" value="ISP domain"/>
    <property type="match status" value="1"/>
</dbReference>
<evidence type="ECO:0000256" key="3">
    <source>
        <dbReference type="ARBA" id="ARBA00023004"/>
    </source>
</evidence>
<sequence length="158" mass="17080">MERKAFLKTLGAGAAFALTFSCLHGCSSDSESGETAPEEEGEVPTGVDITVDLNASTSSNLQNNGGFIFVKSKDKFTETDIIIVRNLQGELVAASKYCSHENNPNILFVNENDGIYECNVHGSRFAQDGTPLNSITSNPLKVFKTEVLANDILRIFEA</sequence>